<organism evidence="2 3">
    <name type="scientific">Microbulbifer variabilis</name>
    <dbReference type="NCBI Taxonomy" id="266805"/>
    <lineage>
        <taxon>Bacteria</taxon>
        <taxon>Pseudomonadati</taxon>
        <taxon>Pseudomonadota</taxon>
        <taxon>Gammaproteobacteria</taxon>
        <taxon>Cellvibrionales</taxon>
        <taxon>Microbulbiferaceae</taxon>
        <taxon>Microbulbifer</taxon>
    </lineage>
</organism>
<evidence type="ECO:0000256" key="1">
    <source>
        <dbReference type="SAM" id="Phobius"/>
    </source>
</evidence>
<name>A0ABY4VAH0_9GAMM</name>
<feature type="transmembrane region" description="Helical" evidence="1">
    <location>
        <begin position="6"/>
        <end position="24"/>
    </location>
</feature>
<dbReference type="RefSeq" id="WP_252081966.1">
    <property type="nucleotide sequence ID" value="NZ_CP092418.1"/>
</dbReference>
<proteinExistence type="predicted"/>
<accession>A0ABY4VAH0</accession>
<keyword evidence="3" id="KW-1185">Reference proteome</keyword>
<protein>
    <submittedName>
        <fullName evidence="2">Uncharacterized protein</fullName>
    </submittedName>
</protein>
<sequence>MSEWLPVIIIGFAIALVLGPVMWLKPNQRDSRLADLRGRAARAGITVQIQALPEALGEGTAAVYYYRWKDRKRLQIGWKLQRQRITHEMNFAGSWDWGNSVRAPQAAWQQLHQLLDSLPADCCAIIATDVGLGVQWQENGGVKAFSQLSESLAEYTPLIEESVRKISPIKLPED</sequence>
<gene>
    <name evidence="2" type="ORF">MJO52_12365</name>
</gene>
<keyword evidence="1" id="KW-1133">Transmembrane helix</keyword>
<reference evidence="2" key="1">
    <citation type="submission" date="2022-02" db="EMBL/GenBank/DDBJ databases">
        <title>Coral-associated bacteria.</title>
        <authorList>
            <person name="Tang K."/>
            <person name="Wang X."/>
        </authorList>
    </citation>
    <scope>NUCLEOTIDE SEQUENCE</scope>
    <source>
        <strain evidence="2">SCSIO 43006</strain>
    </source>
</reference>
<evidence type="ECO:0000313" key="2">
    <source>
        <dbReference type="EMBL" id="USD19875.1"/>
    </source>
</evidence>
<evidence type="ECO:0000313" key="3">
    <source>
        <dbReference type="Proteomes" id="UP001055658"/>
    </source>
</evidence>
<dbReference type="Proteomes" id="UP001055658">
    <property type="component" value="Chromosome"/>
</dbReference>
<keyword evidence="1" id="KW-0472">Membrane</keyword>
<dbReference type="EMBL" id="CP092418">
    <property type="protein sequence ID" value="USD19875.1"/>
    <property type="molecule type" value="Genomic_DNA"/>
</dbReference>
<keyword evidence="1" id="KW-0812">Transmembrane</keyword>